<protein>
    <submittedName>
        <fullName evidence="4">Piwi domain-containing protein</fullName>
    </submittedName>
</protein>
<name>A0AAD6TA13_9AGAR</name>
<feature type="region of interest" description="Disordered" evidence="1">
    <location>
        <begin position="1"/>
        <end position="117"/>
    </location>
</feature>
<dbReference type="Gene3D" id="2.170.260.10">
    <property type="entry name" value="paz domain"/>
    <property type="match status" value="1"/>
</dbReference>
<dbReference type="InterPro" id="IPR036085">
    <property type="entry name" value="PAZ_dom_sf"/>
</dbReference>
<proteinExistence type="predicted"/>
<comment type="caution">
    <text evidence="4">The sequence shown here is derived from an EMBL/GenBank/DDBJ whole genome shotgun (WGS) entry which is preliminary data.</text>
</comment>
<dbReference type="InterPro" id="IPR012337">
    <property type="entry name" value="RNaseH-like_sf"/>
</dbReference>
<dbReference type="InterPro" id="IPR032474">
    <property type="entry name" value="Argonaute_N"/>
</dbReference>
<evidence type="ECO:0000256" key="1">
    <source>
        <dbReference type="SAM" id="MobiDB-lite"/>
    </source>
</evidence>
<dbReference type="PROSITE" id="PS50822">
    <property type="entry name" value="PIWI"/>
    <property type="match status" value="1"/>
</dbReference>
<dbReference type="CDD" id="cd02846">
    <property type="entry name" value="PAZ_argonaute_like"/>
    <property type="match status" value="1"/>
</dbReference>
<dbReference type="Pfam" id="PF02170">
    <property type="entry name" value="PAZ"/>
    <property type="match status" value="1"/>
</dbReference>
<dbReference type="InterPro" id="IPR032473">
    <property type="entry name" value="Argonaute_Mid_dom"/>
</dbReference>
<dbReference type="InterPro" id="IPR014811">
    <property type="entry name" value="ArgoL1"/>
</dbReference>
<evidence type="ECO:0000313" key="5">
    <source>
        <dbReference type="Proteomes" id="UP001218188"/>
    </source>
</evidence>
<evidence type="ECO:0000259" key="2">
    <source>
        <dbReference type="PROSITE" id="PS50821"/>
    </source>
</evidence>
<reference evidence="4" key="1">
    <citation type="submission" date="2023-03" db="EMBL/GenBank/DDBJ databases">
        <title>Massive genome expansion in bonnet fungi (Mycena s.s.) driven by repeated elements and novel gene families across ecological guilds.</title>
        <authorList>
            <consortium name="Lawrence Berkeley National Laboratory"/>
            <person name="Harder C.B."/>
            <person name="Miyauchi S."/>
            <person name="Viragh M."/>
            <person name="Kuo A."/>
            <person name="Thoen E."/>
            <person name="Andreopoulos B."/>
            <person name="Lu D."/>
            <person name="Skrede I."/>
            <person name="Drula E."/>
            <person name="Henrissat B."/>
            <person name="Morin E."/>
            <person name="Kohler A."/>
            <person name="Barry K."/>
            <person name="LaButti K."/>
            <person name="Morin E."/>
            <person name="Salamov A."/>
            <person name="Lipzen A."/>
            <person name="Mereny Z."/>
            <person name="Hegedus B."/>
            <person name="Baldrian P."/>
            <person name="Stursova M."/>
            <person name="Weitz H."/>
            <person name="Taylor A."/>
            <person name="Grigoriev I.V."/>
            <person name="Nagy L.G."/>
            <person name="Martin F."/>
            <person name="Kauserud H."/>
        </authorList>
    </citation>
    <scope>NUCLEOTIDE SEQUENCE</scope>
    <source>
        <strain evidence="4">CBHHK200</strain>
    </source>
</reference>
<organism evidence="4 5">
    <name type="scientific">Mycena alexandri</name>
    <dbReference type="NCBI Taxonomy" id="1745969"/>
    <lineage>
        <taxon>Eukaryota</taxon>
        <taxon>Fungi</taxon>
        <taxon>Dikarya</taxon>
        <taxon>Basidiomycota</taxon>
        <taxon>Agaricomycotina</taxon>
        <taxon>Agaricomycetes</taxon>
        <taxon>Agaricomycetidae</taxon>
        <taxon>Agaricales</taxon>
        <taxon>Marasmiineae</taxon>
        <taxon>Mycenaceae</taxon>
        <taxon>Mycena</taxon>
    </lineage>
</organism>
<dbReference type="Pfam" id="PF02171">
    <property type="entry name" value="Piwi"/>
    <property type="match status" value="1"/>
</dbReference>
<dbReference type="GO" id="GO:0003723">
    <property type="term" value="F:RNA binding"/>
    <property type="evidence" value="ECO:0007669"/>
    <property type="project" value="InterPro"/>
</dbReference>
<dbReference type="InterPro" id="IPR003165">
    <property type="entry name" value="Piwi"/>
</dbReference>
<dbReference type="Pfam" id="PF16486">
    <property type="entry name" value="ArgoN"/>
    <property type="match status" value="1"/>
</dbReference>
<dbReference type="Proteomes" id="UP001218188">
    <property type="component" value="Unassembled WGS sequence"/>
</dbReference>
<dbReference type="InterPro" id="IPR036397">
    <property type="entry name" value="RNaseH_sf"/>
</dbReference>
<feature type="compositionally biased region" description="Low complexity" evidence="1">
    <location>
        <begin position="100"/>
        <end position="116"/>
    </location>
</feature>
<gene>
    <name evidence="4" type="ORF">C8F04DRAFT_1230373</name>
</gene>
<dbReference type="SMART" id="SM00950">
    <property type="entry name" value="Piwi"/>
    <property type="match status" value="1"/>
</dbReference>
<dbReference type="AlphaFoldDB" id="A0AAD6TA13"/>
<dbReference type="EMBL" id="JARJCM010000016">
    <property type="protein sequence ID" value="KAJ7041636.1"/>
    <property type="molecule type" value="Genomic_DNA"/>
</dbReference>
<dbReference type="Pfam" id="PF16488">
    <property type="entry name" value="ArgoL2"/>
    <property type="match status" value="1"/>
</dbReference>
<dbReference type="Gene3D" id="3.40.50.2300">
    <property type="match status" value="1"/>
</dbReference>
<feature type="domain" description="PAZ" evidence="2">
    <location>
        <begin position="357"/>
        <end position="478"/>
    </location>
</feature>
<dbReference type="SMART" id="SM01163">
    <property type="entry name" value="DUF1785"/>
    <property type="match status" value="1"/>
</dbReference>
<feature type="domain" description="Piwi" evidence="3">
    <location>
        <begin position="635"/>
        <end position="941"/>
    </location>
</feature>
<accession>A0AAD6TA13</accession>
<dbReference type="PROSITE" id="PS50821">
    <property type="entry name" value="PAZ"/>
    <property type="match status" value="1"/>
</dbReference>
<dbReference type="SUPFAM" id="SSF53098">
    <property type="entry name" value="Ribonuclease H-like"/>
    <property type="match status" value="1"/>
</dbReference>
<dbReference type="SUPFAM" id="SSF101690">
    <property type="entry name" value="PAZ domain"/>
    <property type="match status" value="1"/>
</dbReference>
<dbReference type="Pfam" id="PF08699">
    <property type="entry name" value="ArgoL1"/>
    <property type="match status" value="1"/>
</dbReference>
<dbReference type="Pfam" id="PF16487">
    <property type="entry name" value="ArgoMid"/>
    <property type="match status" value="1"/>
</dbReference>
<keyword evidence="5" id="KW-1185">Reference proteome</keyword>
<sequence length="1125" mass="124942">MHPNRPGRGRTQAQPPPDSQNTNTGRGALRGRSLGRGDPLPAAEGSTHSHRGRASPQGQRGARGRGWRSASRGDEAPLHGRGSHRASSRGHGSSAGSGSGSSVPPAATNPVPAAPAYREPAANVTTIGVRRREYGRVGEPRQLKVNLFPTRVARKSVYEYEGEFPLSHFLLTFFSKFLNSVAILTPESFLTGTRPGTALNVRLMKELQNTVRPDIFNLPAAYDGDKKLYTLVELDFDDTGGTFTVVVDTMAYKIRLTRTSGIIDTSVLLRFAQGVHQDASVTTTNQALNVVLRMAPLSNPALIAAKQRRIFYASHDVKALSLGIVLWRGYFSTLRPGIDRLFTNIDVSTGAMYRPGSLITLACEYLQQENVHRLITLLHSSEPDRVRLALFITGLRVEWRRSGSHQNVVSRTVRGLSASGADSEMFKRRDGGQISTAAHFRQMENRSLQYERLHCVLVGNVDAGRGALVPIEMCTVMPGQPLRVAIPQELVYERNQWSSRPPSQRLQDVKKGLTVLGYEGSDYARRFGIEIKPSVHSVSARVLPPPTLKYVSASNPREESFAFPHNGFWNMWDQHFYKCAKLESWALVSYESLERFTRDIASAVINGFVKGCLDAGIVVVRKTPSALVYLKDQGDVSKALSSEHTRNLTYLINISSWGDVKRGIATQCLTLRYCLRTDPDHEIWPNVAHKINMKLGGINVVVHPAVLAVGESPSLLGVATDATMIMGAFLHPWHSGVVASLDAHGSKYAARSRLQKAGNEIIEALDVMTASLLAAHMRYRRENEGGSEHEVPQRLIFFRDGVPEDQFQEILDQELTQLKKACSWLNVHPKITFLVVAKRHHIRFFDDEHNCGSGTIVDREVVHPTDSDFYLQGHGQFSERGTTRAAHYSVLYDENNLSADQVQILSFALCHLYGRSSSAVSIPAPVYYADRVCARMANHIDPDSSVGRRNMPNLASPSQFDDFVRAFRPPHENQKDEMYFIHLFVEDIAAKELEVVLSLVMDARNSATPYPMFTSLTHLDIFHNPYHGIDHLASLPALTHLALLRSSSQATQILARCSALELLVDMHADEPYPDYLRSNDDVRFVFIVLSDEEYVTDWVTGTRGGIDFWARGDISRCWIADGDGI</sequence>
<evidence type="ECO:0000259" key="3">
    <source>
        <dbReference type="PROSITE" id="PS50822"/>
    </source>
</evidence>
<dbReference type="InterPro" id="IPR003100">
    <property type="entry name" value="PAZ_dom"/>
</dbReference>
<dbReference type="PANTHER" id="PTHR22891">
    <property type="entry name" value="EUKARYOTIC TRANSLATION INITIATION FACTOR 2C"/>
    <property type="match status" value="1"/>
</dbReference>
<dbReference type="InterPro" id="IPR032472">
    <property type="entry name" value="ArgoL2"/>
</dbReference>
<dbReference type="Gene3D" id="3.30.420.10">
    <property type="entry name" value="Ribonuclease H-like superfamily/Ribonuclease H"/>
    <property type="match status" value="1"/>
</dbReference>
<evidence type="ECO:0000313" key="4">
    <source>
        <dbReference type="EMBL" id="KAJ7041636.1"/>
    </source>
</evidence>